<dbReference type="AlphaFoldDB" id="A0A2T8IKV8"/>
<dbReference type="EMBL" id="CM008050">
    <property type="protein sequence ID" value="PVH38310.1"/>
    <property type="molecule type" value="Genomic_DNA"/>
</dbReference>
<proteinExistence type="predicted"/>
<dbReference type="Proteomes" id="UP000243499">
    <property type="component" value="Chromosome 5"/>
</dbReference>
<protein>
    <submittedName>
        <fullName evidence="1">Uncharacterized protein</fullName>
    </submittedName>
</protein>
<gene>
    <name evidence="1" type="ORF">PAHAL_5G225700</name>
</gene>
<reference evidence="1" key="1">
    <citation type="submission" date="2018-04" db="EMBL/GenBank/DDBJ databases">
        <title>WGS assembly of Panicum hallii.</title>
        <authorList>
            <person name="Lovell J."/>
            <person name="Jenkins J."/>
            <person name="Lowry D."/>
            <person name="Mamidi S."/>
            <person name="Sreedasyam A."/>
            <person name="Weng X."/>
            <person name="Barry K."/>
            <person name="Bonette J."/>
            <person name="Campitelli B."/>
            <person name="Daum C."/>
            <person name="Gordon S."/>
            <person name="Gould B."/>
            <person name="Lipzen A."/>
            <person name="Macqueen A."/>
            <person name="Palacio-Mejia J."/>
            <person name="Plott C."/>
            <person name="Shakirov E."/>
            <person name="Shu S."/>
            <person name="Yoshinaga Y."/>
            <person name="Zane M."/>
            <person name="Rokhsar D."/>
            <person name="Grimwood J."/>
            <person name="Schmutz J."/>
            <person name="Juenger T."/>
        </authorList>
    </citation>
    <scope>NUCLEOTIDE SEQUENCE [LARGE SCALE GENOMIC DNA]</scope>
    <source>
        <strain evidence="1">FIL2</strain>
    </source>
</reference>
<accession>A0A2T8IKV8</accession>
<evidence type="ECO:0000313" key="1">
    <source>
        <dbReference type="EMBL" id="PVH38310.1"/>
    </source>
</evidence>
<dbReference type="Gramene" id="PVH38310">
    <property type="protein sequence ID" value="PVH38310"/>
    <property type="gene ID" value="PAHAL_5G225700"/>
</dbReference>
<name>A0A2T8IKV8_9POAL</name>
<sequence length="96" mass="10078">MWGGWGHGWQSAWARAARGGVRQGARAAGDRGEVVRDAGWRGARAAGVGVKRRGQRAGGMRCCARRAASAGGDTRNYRCRGAGIWGGVQVGTRVAR</sequence>
<organism evidence="1">
    <name type="scientific">Panicum hallii</name>
    <dbReference type="NCBI Taxonomy" id="206008"/>
    <lineage>
        <taxon>Eukaryota</taxon>
        <taxon>Viridiplantae</taxon>
        <taxon>Streptophyta</taxon>
        <taxon>Embryophyta</taxon>
        <taxon>Tracheophyta</taxon>
        <taxon>Spermatophyta</taxon>
        <taxon>Magnoliopsida</taxon>
        <taxon>Liliopsida</taxon>
        <taxon>Poales</taxon>
        <taxon>Poaceae</taxon>
        <taxon>PACMAD clade</taxon>
        <taxon>Panicoideae</taxon>
        <taxon>Panicodae</taxon>
        <taxon>Paniceae</taxon>
        <taxon>Panicinae</taxon>
        <taxon>Panicum</taxon>
        <taxon>Panicum sect. Panicum</taxon>
    </lineage>
</organism>